<keyword evidence="5 7" id="KW-0408">Iron</keyword>
<evidence type="ECO:0000313" key="8">
    <source>
        <dbReference type="EMBL" id="ODN71127.1"/>
    </source>
</evidence>
<dbReference type="PANTHER" id="PTHR24291">
    <property type="entry name" value="CYTOCHROME P450 FAMILY 4"/>
    <property type="match status" value="1"/>
</dbReference>
<dbReference type="Gene3D" id="1.10.630.10">
    <property type="entry name" value="Cytochrome P450"/>
    <property type="match status" value="1"/>
</dbReference>
<keyword evidence="3 7" id="KW-0479">Metal-binding</keyword>
<protein>
    <submittedName>
        <fullName evidence="8">Putative bifunctional P-450/NADPH-P450 reductase 2</fullName>
    </submittedName>
</protein>
<evidence type="ECO:0000256" key="3">
    <source>
        <dbReference type="ARBA" id="ARBA00022723"/>
    </source>
</evidence>
<keyword evidence="4" id="KW-0560">Oxidoreductase</keyword>
<dbReference type="InterPro" id="IPR001128">
    <property type="entry name" value="Cyt_P450"/>
</dbReference>
<evidence type="ECO:0000313" key="9">
    <source>
        <dbReference type="Proteomes" id="UP000094622"/>
    </source>
</evidence>
<dbReference type="GO" id="GO:0016705">
    <property type="term" value="F:oxidoreductase activity, acting on paired donors, with incorporation or reduction of molecular oxygen"/>
    <property type="evidence" value="ECO:0007669"/>
    <property type="project" value="InterPro"/>
</dbReference>
<comment type="caution">
    <text evidence="8">The sequence shown here is derived from an EMBL/GenBank/DDBJ whole genome shotgun (WGS) entry which is preliminary data.</text>
</comment>
<dbReference type="GO" id="GO:0005506">
    <property type="term" value="F:iron ion binding"/>
    <property type="evidence" value="ECO:0007669"/>
    <property type="project" value="InterPro"/>
</dbReference>
<reference evidence="8 9" key="1">
    <citation type="submission" date="2016-07" db="EMBL/GenBank/DDBJ databases">
        <title>Draft Genome Sequence of Methylobrevis pamukkalensis PK2.</title>
        <authorList>
            <person name="Vasilenko O.V."/>
            <person name="Doronina N.V."/>
            <person name="Shmareva M.N."/>
            <person name="Tarlachkov S.V."/>
            <person name="Mustakhimov I."/>
            <person name="Trotsenko Y.A."/>
        </authorList>
    </citation>
    <scope>NUCLEOTIDE SEQUENCE [LARGE SCALE GENOMIC DNA]</scope>
    <source>
        <strain evidence="8 9">PK2</strain>
    </source>
</reference>
<sequence length="476" mass="54105">MLKEPDLSLFDMLVGPPPLIREDVGKRHLVAAYPAPYHGSRNHLRLLIQARRDFLWIWRRKDYGNSYNQMRLLGRQVVVVNAPEGVKQVMASNHENYERKSPQMRRALEYLLGDGLFISDGATWRQRRPLVTDIVHKNRVPQFGRVMEVVTGEMAERWAQLPPGTPVNALVEMASLTAEIISRSVFGNDLGHDNAVEVIEGFSSYQRLIDSLNIGYFLGADEGWPVWRTPRLKAAVGRVHRVIDKVIDDHMAGRGDHEAMVDLLVRRQQKNPELGLDRQALRNEAATIFMAGHETTAATLTWAWYLLGTAPWSEKHVLREIQEVCGDRAPTVEDVPNLQYCRAVIEETLRLYPPVPILARQAKAADRLGPYDIKPGSLVMVVPWLLHRSHDLWENPHHFMPDRFLTGRPTPYTYVPFAIGPRICPGLQFGLTEAILCLAILIQRFRVRVVPGTKVEPACRLTLRPRGGLPVTVERR</sequence>
<dbReference type="EMBL" id="MCRJ01000029">
    <property type="protein sequence ID" value="ODN71127.1"/>
    <property type="molecule type" value="Genomic_DNA"/>
</dbReference>
<comment type="similarity">
    <text evidence="1">Belongs to the cytochrome P450 family.</text>
</comment>
<evidence type="ECO:0000256" key="4">
    <source>
        <dbReference type="ARBA" id="ARBA00023002"/>
    </source>
</evidence>
<keyword evidence="6" id="KW-0503">Monooxygenase</keyword>
<dbReference type="PANTHER" id="PTHR24291:SF50">
    <property type="entry name" value="BIFUNCTIONAL ALBAFLAVENONE MONOOXYGENASE_TERPENE SYNTHASE"/>
    <property type="match status" value="1"/>
</dbReference>
<dbReference type="InterPro" id="IPR050196">
    <property type="entry name" value="Cytochrome_P450_Monoox"/>
</dbReference>
<dbReference type="SUPFAM" id="SSF48264">
    <property type="entry name" value="Cytochrome P450"/>
    <property type="match status" value="1"/>
</dbReference>
<keyword evidence="9" id="KW-1185">Reference proteome</keyword>
<gene>
    <name evidence="8" type="primary">cypE</name>
    <name evidence="8" type="ORF">A6302_01561</name>
</gene>
<evidence type="ECO:0000256" key="1">
    <source>
        <dbReference type="ARBA" id="ARBA00010617"/>
    </source>
</evidence>
<dbReference type="AlphaFoldDB" id="A0A1E3H450"/>
<proteinExistence type="inferred from homology"/>
<dbReference type="InterPro" id="IPR002401">
    <property type="entry name" value="Cyt_P450_E_grp-I"/>
</dbReference>
<comment type="cofactor">
    <cofactor evidence="7">
        <name>heme</name>
        <dbReference type="ChEBI" id="CHEBI:30413"/>
    </cofactor>
</comment>
<dbReference type="Proteomes" id="UP000094622">
    <property type="component" value="Unassembled WGS sequence"/>
</dbReference>
<dbReference type="GO" id="GO:0004497">
    <property type="term" value="F:monooxygenase activity"/>
    <property type="evidence" value="ECO:0007669"/>
    <property type="project" value="UniProtKB-KW"/>
</dbReference>
<evidence type="ECO:0000256" key="7">
    <source>
        <dbReference type="PIRSR" id="PIRSR602401-1"/>
    </source>
</evidence>
<dbReference type="Pfam" id="PF00067">
    <property type="entry name" value="p450"/>
    <property type="match status" value="1"/>
</dbReference>
<dbReference type="PRINTS" id="PR00463">
    <property type="entry name" value="EP450I"/>
</dbReference>
<name>A0A1E3H450_9HYPH</name>
<dbReference type="InterPro" id="IPR036396">
    <property type="entry name" value="Cyt_P450_sf"/>
</dbReference>
<dbReference type="RefSeq" id="WP_245293960.1">
    <property type="nucleotide sequence ID" value="NZ_MCRJ01000029.1"/>
</dbReference>
<keyword evidence="2 7" id="KW-0349">Heme</keyword>
<dbReference type="PRINTS" id="PR00385">
    <property type="entry name" value="P450"/>
</dbReference>
<evidence type="ECO:0000256" key="2">
    <source>
        <dbReference type="ARBA" id="ARBA00022617"/>
    </source>
</evidence>
<evidence type="ECO:0000256" key="5">
    <source>
        <dbReference type="ARBA" id="ARBA00023004"/>
    </source>
</evidence>
<organism evidence="8 9">
    <name type="scientific">Methylobrevis pamukkalensis</name>
    <dbReference type="NCBI Taxonomy" id="1439726"/>
    <lineage>
        <taxon>Bacteria</taxon>
        <taxon>Pseudomonadati</taxon>
        <taxon>Pseudomonadota</taxon>
        <taxon>Alphaproteobacteria</taxon>
        <taxon>Hyphomicrobiales</taxon>
        <taxon>Pleomorphomonadaceae</taxon>
        <taxon>Methylobrevis</taxon>
    </lineage>
</organism>
<accession>A0A1E3H450</accession>
<dbReference type="PATRIC" id="fig|1439726.3.peg.1644"/>
<dbReference type="GO" id="GO:0020037">
    <property type="term" value="F:heme binding"/>
    <property type="evidence" value="ECO:0007669"/>
    <property type="project" value="InterPro"/>
</dbReference>
<feature type="binding site" description="axial binding residue" evidence="7">
    <location>
        <position position="424"/>
    </location>
    <ligand>
        <name>heme</name>
        <dbReference type="ChEBI" id="CHEBI:30413"/>
    </ligand>
    <ligandPart>
        <name>Fe</name>
        <dbReference type="ChEBI" id="CHEBI:18248"/>
    </ligandPart>
</feature>
<evidence type="ECO:0000256" key="6">
    <source>
        <dbReference type="ARBA" id="ARBA00023033"/>
    </source>
</evidence>